<feature type="transmembrane region" description="Helical" evidence="1">
    <location>
        <begin position="46"/>
        <end position="65"/>
    </location>
</feature>
<evidence type="ECO:0000256" key="1">
    <source>
        <dbReference type="SAM" id="Phobius"/>
    </source>
</evidence>
<protein>
    <submittedName>
        <fullName evidence="2">Uncharacterized protein</fullName>
    </submittedName>
</protein>
<proteinExistence type="predicted"/>
<accession>A0A410T5I3</accession>
<organism evidence="2 3">
    <name type="scientific">Acinetobacter phage Henu6</name>
    <dbReference type="NCBI Taxonomy" id="2500136"/>
    <lineage>
        <taxon>Viruses</taxon>
        <taxon>Duplodnaviria</taxon>
        <taxon>Heunggongvirae</taxon>
        <taxon>Uroviricota</taxon>
        <taxon>Caudoviricetes</taxon>
        <taxon>Pantevenvirales</taxon>
        <taxon>Straboviridae</taxon>
        <taxon>Twarogvirinae</taxon>
        <taxon>Zedzedvirus</taxon>
        <taxon>Zedzedvirus zz1</taxon>
    </lineage>
</organism>
<keyword evidence="1" id="KW-1133">Transmembrane helix</keyword>
<dbReference type="Proteomes" id="UP000289169">
    <property type="component" value="Segment"/>
</dbReference>
<evidence type="ECO:0000313" key="3">
    <source>
        <dbReference type="Proteomes" id="UP000289169"/>
    </source>
</evidence>
<keyword evidence="1" id="KW-0812">Transmembrane</keyword>
<name>A0A410T5I3_9CAUD</name>
<feature type="transmembrane region" description="Helical" evidence="1">
    <location>
        <begin position="12"/>
        <end position="34"/>
    </location>
</feature>
<sequence length="73" mass="8080">MKTKSVEFFDKVGYSIFAVGMLVALATAIFGIFMTNAEIKTMGFTSLKFIGISMIFALISSIIDFRQNRKTAV</sequence>
<reference evidence="2 3" key="1">
    <citation type="submission" date="2018-11" db="EMBL/GenBank/DDBJ databases">
        <authorList>
            <person name="Teng T."/>
        </authorList>
    </citation>
    <scope>NUCLEOTIDE SEQUENCE [LARGE SCALE GENOMIC DNA]</scope>
</reference>
<dbReference type="EMBL" id="MK240351">
    <property type="protein sequence ID" value="QAU04007.1"/>
    <property type="molecule type" value="Genomic_DNA"/>
</dbReference>
<keyword evidence="1" id="KW-0472">Membrane</keyword>
<evidence type="ECO:0000313" key="2">
    <source>
        <dbReference type="EMBL" id="QAU04007.1"/>
    </source>
</evidence>
<gene>
    <name evidence="2" type="ORF">Henu6_gp204</name>
</gene>